<comment type="caution">
    <text evidence="2">The sequence shown here is derived from an EMBL/GenBank/DDBJ whole genome shotgun (WGS) entry which is preliminary data.</text>
</comment>
<dbReference type="AlphaFoldDB" id="A0A5C4SQK3"/>
<dbReference type="GO" id="GO:0006508">
    <property type="term" value="P:proteolysis"/>
    <property type="evidence" value="ECO:0007669"/>
    <property type="project" value="InterPro"/>
</dbReference>
<dbReference type="GO" id="GO:0008236">
    <property type="term" value="F:serine-type peptidase activity"/>
    <property type="evidence" value="ECO:0007669"/>
    <property type="project" value="InterPro"/>
</dbReference>
<evidence type="ECO:0000313" key="2">
    <source>
        <dbReference type="EMBL" id="TNJ46576.1"/>
    </source>
</evidence>
<organism evidence="2 3">
    <name type="scientific">Allotamlana fucoidanivorans</name>
    <dbReference type="NCBI Taxonomy" id="2583814"/>
    <lineage>
        <taxon>Bacteria</taxon>
        <taxon>Pseudomonadati</taxon>
        <taxon>Bacteroidota</taxon>
        <taxon>Flavobacteriia</taxon>
        <taxon>Flavobacteriales</taxon>
        <taxon>Flavobacteriaceae</taxon>
        <taxon>Allotamlana</taxon>
    </lineage>
</organism>
<dbReference type="InterPro" id="IPR029058">
    <property type="entry name" value="AB_hydrolase_fold"/>
</dbReference>
<gene>
    <name evidence="2" type="ORF">FGF67_02795</name>
</gene>
<dbReference type="EMBL" id="VDCS01000002">
    <property type="protein sequence ID" value="TNJ46576.1"/>
    <property type="molecule type" value="Genomic_DNA"/>
</dbReference>
<dbReference type="Gene3D" id="3.40.50.1820">
    <property type="entry name" value="alpha/beta hydrolase"/>
    <property type="match status" value="1"/>
</dbReference>
<dbReference type="RefSeq" id="WP_139694947.1">
    <property type="nucleotide sequence ID" value="NZ_CP074074.1"/>
</dbReference>
<dbReference type="InterPro" id="IPR001375">
    <property type="entry name" value="Peptidase_S9_cat"/>
</dbReference>
<dbReference type="Proteomes" id="UP000308713">
    <property type="component" value="Unassembled WGS sequence"/>
</dbReference>
<evidence type="ECO:0000313" key="3">
    <source>
        <dbReference type="Proteomes" id="UP000308713"/>
    </source>
</evidence>
<dbReference type="Pfam" id="PF00326">
    <property type="entry name" value="Peptidase_S9"/>
    <property type="match status" value="1"/>
</dbReference>
<evidence type="ECO:0000259" key="1">
    <source>
        <dbReference type="Pfam" id="PF00326"/>
    </source>
</evidence>
<accession>A0A5C4SQK3</accession>
<proteinExistence type="predicted"/>
<dbReference type="SUPFAM" id="SSF53474">
    <property type="entry name" value="alpha/beta-Hydrolases"/>
    <property type="match status" value="1"/>
</dbReference>
<dbReference type="OrthoDB" id="9816001at2"/>
<protein>
    <submittedName>
        <fullName evidence="2">Alpha/beta hydrolase</fullName>
    </submittedName>
</protein>
<reference evidence="2 3" key="1">
    <citation type="submission" date="2019-05" db="EMBL/GenBank/DDBJ databases">
        <title>Tamlana fucoidanivorans sp. nov., isolated from the surface of algae collected from Fujian province in China.</title>
        <authorList>
            <person name="Li J."/>
        </authorList>
    </citation>
    <scope>NUCLEOTIDE SEQUENCE [LARGE SCALE GENOMIC DNA]</scope>
    <source>
        <strain evidence="2 3">CW2-9</strain>
    </source>
</reference>
<feature type="domain" description="Peptidase S9 prolyl oligopeptidase catalytic" evidence="1">
    <location>
        <begin position="114"/>
        <end position="241"/>
    </location>
</feature>
<name>A0A5C4SQK3_9FLAO</name>
<sequence>MKITVIIVGLALLCGIVSNKVQSQSNIVHDTLTTTWKGFKRLDFKLENHEVRLTIPHKKATGAPWIWRARFPDYHSDINSLLLDAGFHVAYINTNNMYGSPKAITVWNNFYKFLTHKFQLNKKVVFHGHSRGGLFVYNWAKLNPDKVSCLYLDAPVCDFKSWPVGFGYSKRNHKDWNQLKLVYGFTSDSEAKSYTNNPIDHLHELAKAQIPVLHTINLNDSVVPPHENTIKLINTYISLGGIASVYPCSTEKASLDEHHYDIPNTEYVVNFIKQNLN</sequence>
<keyword evidence="2" id="KW-0378">Hydrolase</keyword>
<keyword evidence="3" id="KW-1185">Reference proteome</keyword>